<dbReference type="PROSITE" id="PS00018">
    <property type="entry name" value="EF_HAND_1"/>
    <property type="match status" value="1"/>
</dbReference>
<dbReference type="EMBL" id="JAIWYP010000003">
    <property type="protein sequence ID" value="KAH3846170.1"/>
    <property type="molecule type" value="Genomic_DNA"/>
</dbReference>
<evidence type="ECO:0000256" key="4">
    <source>
        <dbReference type="SAM" id="MobiDB-lite"/>
    </source>
</evidence>
<dbReference type="InterPro" id="IPR052110">
    <property type="entry name" value="MCFD2-like"/>
</dbReference>
<gene>
    <name evidence="7" type="ORF">DPMN_088468</name>
</gene>
<feature type="domain" description="EF-hand" evidence="6">
    <location>
        <begin position="90"/>
        <end position="178"/>
    </location>
</feature>
<dbReference type="Gene3D" id="1.10.238.10">
    <property type="entry name" value="EF-hand"/>
    <property type="match status" value="1"/>
</dbReference>
<evidence type="ECO:0000313" key="7">
    <source>
        <dbReference type="EMBL" id="KAH3846170.1"/>
    </source>
</evidence>
<evidence type="ECO:0000256" key="2">
    <source>
        <dbReference type="ARBA" id="ARBA00022737"/>
    </source>
</evidence>
<dbReference type="PANTHER" id="PTHR23104">
    <property type="entry name" value="MULTIPLE COAGULATION FACTOR DEFICIENCY PROTEIN 2 NEURAL STEM CELL DERIVED NEURONAL SURVIVAL PROTEIN"/>
    <property type="match status" value="1"/>
</dbReference>
<dbReference type="SUPFAM" id="SSF47473">
    <property type="entry name" value="EF-hand"/>
    <property type="match status" value="1"/>
</dbReference>
<name>A0A9D4KU54_DREPO</name>
<keyword evidence="2" id="KW-0677">Repeat</keyword>
<dbReference type="Pfam" id="PF13499">
    <property type="entry name" value="EF-hand_7"/>
    <property type="match status" value="1"/>
</dbReference>
<dbReference type="InterPro" id="IPR002048">
    <property type="entry name" value="EF_hand_dom"/>
</dbReference>
<dbReference type="AlphaFoldDB" id="A0A9D4KU54"/>
<proteinExistence type="predicted"/>
<protein>
    <recommendedName>
        <fullName evidence="6">EF-hand domain-containing protein</fullName>
    </recommendedName>
</protein>
<reference evidence="7" key="1">
    <citation type="journal article" date="2019" name="bioRxiv">
        <title>The Genome of the Zebra Mussel, Dreissena polymorpha: A Resource for Invasive Species Research.</title>
        <authorList>
            <person name="McCartney M.A."/>
            <person name="Auch B."/>
            <person name="Kono T."/>
            <person name="Mallez S."/>
            <person name="Zhang Y."/>
            <person name="Obille A."/>
            <person name="Becker A."/>
            <person name="Abrahante J.E."/>
            <person name="Garbe J."/>
            <person name="Badalamenti J.P."/>
            <person name="Herman A."/>
            <person name="Mangelson H."/>
            <person name="Liachko I."/>
            <person name="Sullivan S."/>
            <person name="Sone E.D."/>
            <person name="Koren S."/>
            <person name="Silverstein K.A.T."/>
            <person name="Beckman K.B."/>
            <person name="Gohl D.M."/>
        </authorList>
    </citation>
    <scope>NUCLEOTIDE SEQUENCE</scope>
    <source>
        <strain evidence="7">Duluth1</strain>
        <tissue evidence="7">Whole animal</tissue>
    </source>
</reference>
<evidence type="ECO:0000256" key="1">
    <source>
        <dbReference type="ARBA" id="ARBA00022729"/>
    </source>
</evidence>
<evidence type="ECO:0000256" key="5">
    <source>
        <dbReference type="SAM" id="SignalP"/>
    </source>
</evidence>
<accession>A0A9D4KU54</accession>
<dbReference type="GO" id="GO:0005509">
    <property type="term" value="F:calcium ion binding"/>
    <property type="evidence" value="ECO:0007669"/>
    <property type="project" value="InterPro"/>
</dbReference>
<keyword evidence="3" id="KW-0106">Calcium</keyword>
<comment type="caution">
    <text evidence="7">The sequence shown here is derived from an EMBL/GenBank/DDBJ whole genome shotgun (WGS) entry which is preliminary data.</text>
</comment>
<dbReference type="PANTHER" id="PTHR23104:SF17">
    <property type="entry name" value="EF-HAND DOMAIN-CONTAINING PROTEIN"/>
    <property type="match status" value="1"/>
</dbReference>
<dbReference type="Proteomes" id="UP000828390">
    <property type="component" value="Unassembled WGS sequence"/>
</dbReference>
<feature type="chain" id="PRO_5039522707" description="EF-hand domain-containing protein" evidence="5">
    <location>
        <begin position="25"/>
        <end position="186"/>
    </location>
</feature>
<keyword evidence="1 5" id="KW-0732">Signal</keyword>
<feature type="signal peptide" evidence="5">
    <location>
        <begin position="1"/>
        <end position="24"/>
    </location>
</feature>
<dbReference type="InterPro" id="IPR018247">
    <property type="entry name" value="EF_Hand_1_Ca_BS"/>
</dbReference>
<evidence type="ECO:0000256" key="3">
    <source>
        <dbReference type="ARBA" id="ARBA00022837"/>
    </source>
</evidence>
<sequence>MNSIITTTVCILVSVCVIHVTSHGSHPPGFPPPNMNQQHHQHKGQAQEIHGSHSRNVQPEGFGVNPHDAEHIKEHLKDLVDKPKEDMTEEELEFHYFKLHDYDGNNKLDGIKITKAITHFHAEEGEWEKDPNAANDATAKANVKVFTDEEISNIVDMVLKEDDLNNDGYIEYMEFVTAQRKARGKN</sequence>
<organism evidence="7 8">
    <name type="scientific">Dreissena polymorpha</name>
    <name type="common">Zebra mussel</name>
    <name type="synonym">Mytilus polymorpha</name>
    <dbReference type="NCBI Taxonomy" id="45954"/>
    <lineage>
        <taxon>Eukaryota</taxon>
        <taxon>Metazoa</taxon>
        <taxon>Spiralia</taxon>
        <taxon>Lophotrochozoa</taxon>
        <taxon>Mollusca</taxon>
        <taxon>Bivalvia</taxon>
        <taxon>Autobranchia</taxon>
        <taxon>Heteroconchia</taxon>
        <taxon>Euheterodonta</taxon>
        <taxon>Imparidentia</taxon>
        <taxon>Neoheterodontei</taxon>
        <taxon>Myida</taxon>
        <taxon>Dreissenoidea</taxon>
        <taxon>Dreissenidae</taxon>
        <taxon>Dreissena</taxon>
    </lineage>
</organism>
<reference evidence="7" key="2">
    <citation type="submission" date="2020-11" db="EMBL/GenBank/DDBJ databases">
        <authorList>
            <person name="McCartney M.A."/>
            <person name="Auch B."/>
            <person name="Kono T."/>
            <person name="Mallez S."/>
            <person name="Becker A."/>
            <person name="Gohl D.M."/>
            <person name="Silverstein K.A.T."/>
            <person name="Koren S."/>
            <person name="Bechman K.B."/>
            <person name="Herman A."/>
            <person name="Abrahante J.E."/>
            <person name="Garbe J."/>
        </authorList>
    </citation>
    <scope>NUCLEOTIDE SEQUENCE</scope>
    <source>
        <strain evidence="7">Duluth1</strain>
        <tissue evidence="7">Whole animal</tissue>
    </source>
</reference>
<evidence type="ECO:0000313" key="8">
    <source>
        <dbReference type="Proteomes" id="UP000828390"/>
    </source>
</evidence>
<dbReference type="InterPro" id="IPR011992">
    <property type="entry name" value="EF-hand-dom_pair"/>
</dbReference>
<evidence type="ECO:0000259" key="6">
    <source>
        <dbReference type="Pfam" id="PF13499"/>
    </source>
</evidence>
<keyword evidence="8" id="KW-1185">Reference proteome</keyword>
<feature type="region of interest" description="Disordered" evidence="4">
    <location>
        <begin position="23"/>
        <end position="67"/>
    </location>
</feature>